<reference evidence="3 4" key="1">
    <citation type="submission" date="2017-04" db="EMBL/GenBank/DDBJ databases">
        <title>Genome Sequence of the Model Brown-Rot Fungus Postia placenta SB12.</title>
        <authorList>
            <consortium name="DOE Joint Genome Institute"/>
            <person name="Gaskell J."/>
            <person name="Kersten P."/>
            <person name="Larrondo L.F."/>
            <person name="Canessa P."/>
            <person name="Martinez D."/>
            <person name="Hibbett D."/>
            <person name="Schmoll M."/>
            <person name="Kubicek C.P."/>
            <person name="Martinez A.T."/>
            <person name="Yadav J."/>
            <person name="Master E."/>
            <person name="Magnuson J.K."/>
            <person name="James T."/>
            <person name="Yaver D."/>
            <person name="Berka R."/>
            <person name="Labutti K."/>
            <person name="Lipzen A."/>
            <person name="Aerts A."/>
            <person name="Barry K."/>
            <person name="Henrissat B."/>
            <person name="Blanchette R."/>
            <person name="Grigoriev I."/>
            <person name="Cullen D."/>
        </authorList>
    </citation>
    <scope>NUCLEOTIDE SEQUENCE [LARGE SCALE GENOMIC DNA]</scope>
    <source>
        <strain evidence="3 4">MAD-698-R-SB12</strain>
    </source>
</reference>
<dbReference type="RefSeq" id="XP_024339486.1">
    <property type="nucleotide sequence ID" value="XM_024478947.1"/>
</dbReference>
<feature type="transmembrane region" description="Helical" evidence="1">
    <location>
        <begin position="46"/>
        <end position="66"/>
    </location>
</feature>
<evidence type="ECO:0000256" key="1">
    <source>
        <dbReference type="SAM" id="Phobius"/>
    </source>
</evidence>
<keyword evidence="4" id="KW-1185">Reference proteome</keyword>
<dbReference type="OrthoDB" id="3270417at2759"/>
<accession>A0A1X6N2J4</accession>
<feature type="transmembrane region" description="Helical" evidence="1">
    <location>
        <begin position="12"/>
        <end position="34"/>
    </location>
</feature>
<organism evidence="3 4">
    <name type="scientific">Postia placenta MAD-698-R-SB12</name>
    <dbReference type="NCBI Taxonomy" id="670580"/>
    <lineage>
        <taxon>Eukaryota</taxon>
        <taxon>Fungi</taxon>
        <taxon>Dikarya</taxon>
        <taxon>Basidiomycota</taxon>
        <taxon>Agaricomycotina</taxon>
        <taxon>Agaricomycetes</taxon>
        <taxon>Polyporales</taxon>
        <taxon>Adustoporiaceae</taxon>
        <taxon>Rhodonia</taxon>
    </lineage>
</organism>
<dbReference type="PANTHER" id="PTHR40465:SF1">
    <property type="entry name" value="DUF6534 DOMAIN-CONTAINING PROTEIN"/>
    <property type="match status" value="1"/>
</dbReference>
<name>A0A1X6N2J4_9APHY</name>
<sequence length="309" mass="34423">MTAVERIEGAFIMELAITVMLYGITTTQAHFYWWSYPQDAKLIKRIVLIVWILETVHTVFCLHLMYNYTIVDFGSLEHVVNLVWSSLQRSYKVSDRNVVITVIPAILLFVRVEFHSSLGPRVSTHGVSIITITFGLVLSAVVDLVIAALLIYYLQSNQSLSQRTHHIISSLQAYVINTGALTMIVSIAIVLTFALINGSFLFLGLVEIQSKLYANSFLATLNARQHLNQASADPAREAISMSTSMYPRSQNFTGQTHSIEVYRTVERDSTFYGSELPSPEIAGTYIGSLEGGKTDLYKAPPLSEYGEAL</sequence>
<dbReference type="Proteomes" id="UP000194127">
    <property type="component" value="Unassembled WGS sequence"/>
</dbReference>
<evidence type="ECO:0000313" key="3">
    <source>
        <dbReference type="EMBL" id="OSX62692.1"/>
    </source>
</evidence>
<dbReference type="GeneID" id="36323897"/>
<evidence type="ECO:0000259" key="2">
    <source>
        <dbReference type="Pfam" id="PF20152"/>
    </source>
</evidence>
<dbReference type="STRING" id="670580.A0A1X6N2J4"/>
<keyword evidence="1" id="KW-0812">Transmembrane</keyword>
<dbReference type="AlphaFoldDB" id="A0A1X6N2J4"/>
<evidence type="ECO:0000313" key="4">
    <source>
        <dbReference type="Proteomes" id="UP000194127"/>
    </source>
</evidence>
<gene>
    <name evidence="3" type="ORF">POSPLADRAFT_1046107</name>
</gene>
<keyword evidence="1" id="KW-0472">Membrane</keyword>
<feature type="transmembrane region" description="Helical" evidence="1">
    <location>
        <begin position="97"/>
        <end position="114"/>
    </location>
</feature>
<proteinExistence type="predicted"/>
<dbReference type="Pfam" id="PF20152">
    <property type="entry name" value="DUF6534"/>
    <property type="match status" value="1"/>
</dbReference>
<dbReference type="EMBL" id="KZ110596">
    <property type="protein sequence ID" value="OSX62692.1"/>
    <property type="molecule type" value="Genomic_DNA"/>
</dbReference>
<feature type="domain" description="DUF6534" evidence="2">
    <location>
        <begin position="139"/>
        <end position="226"/>
    </location>
</feature>
<protein>
    <recommendedName>
        <fullName evidence="2">DUF6534 domain-containing protein</fullName>
    </recommendedName>
</protein>
<feature type="transmembrane region" description="Helical" evidence="1">
    <location>
        <begin position="174"/>
        <end position="203"/>
    </location>
</feature>
<keyword evidence="1" id="KW-1133">Transmembrane helix</keyword>
<feature type="transmembrane region" description="Helical" evidence="1">
    <location>
        <begin position="126"/>
        <end position="154"/>
    </location>
</feature>
<dbReference type="InterPro" id="IPR045339">
    <property type="entry name" value="DUF6534"/>
</dbReference>
<dbReference type="PANTHER" id="PTHR40465">
    <property type="entry name" value="CHROMOSOME 1, WHOLE GENOME SHOTGUN SEQUENCE"/>
    <property type="match status" value="1"/>
</dbReference>